<sequence length="459" mass="49604">MLFGEKILDYWDDILRDLGKVVAIPSVVGPAEGDYPYGKECARAIDTVVELAQSYGLQAKNVGYHAAHAEYGEGEGNAVVMAHLDVVPAGEGWDTDPYTMVIDDNFAYGRGVADNKGPAIVALHCLRALKDAGVKGNRKLRVIFGSAEEVGMTDMPHYFQSEQRPDMGFTPDASYGICHCEKGLLDFSVHGKNDSSVVRRFVSGTVPNAVPFKAECTLTCSPEEVEKLQAAAEKSEVTFDITATEEGCTIVSHGQAAHASTPWNGVNAASHLVDLLAQVFTQEQLGAFFWFIHEKIGLATDGSQIGVQMSDEPSGPLTFNLGLVNVDEAQCSLTVDIRYPATKKGAGIVAVLQEQAASCGVEFTLLSDAEPLYLPKESQLVTLLSGAYRDVTGEECDIFSMGGGTYARQMFGKGVAFGASFPDQADSRAHQTNEFLDLRRFKLHAEICLEAMYRMLTAE</sequence>
<keyword evidence="4" id="KW-0479">Metal-binding</keyword>
<evidence type="ECO:0000313" key="10">
    <source>
        <dbReference type="EMBL" id="HJB97085.1"/>
    </source>
</evidence>
<evidence type="ECO:0000256" key="8">
    <source>
        <dbReference type="ARBA" id="ARBA00023049"/>
    </source>
</evidence>
<keyword evidence="8" id="KW-0482">Metalloprotease</keyword>
<dbReference type="EC" id="3.4.13.-" evidence="10"/>
<comment type="caution">
    <text evidence="10">The sequence shown here is derived from an EMBL/GenBank/DDBJ whole genome shotgun (WGS) entry which is preliminary data.</text>
</comment>
<evidence type="ECO:0000256" key="4">
    <source>
        <dbReference type="ARBA" id="ARBA00022723"/>
    </source>
</evidence>
<dbReference type="GO" id="GO:0008777">
    <property type="term" value="F:acetylornithine deacetylase activity"/>
    <property type="evidence" value="ECO:0007669"/>
    <property type="project" value="TreeGrafter"/>
</dbReference>
<evidence type="ECO:0000256" key="5">
    <source>
        <dbReference type="ARBA" id="ARBA00022801"/>
    </source>
</evidence>
<evidence type="ECO:0000256" key="6">
    <source>
        <dbReference type="ARBA" id="ARBA00022833"/>
    </source>
</evidence>
<dbReference type="GO" id="GO:0016805">
    <property type="term" value="F:dipeptidase activity"/>
    <property type="evidence" value="ECO:0007669"/>
    <property type="project" value="UniProtKB-KW"/>
</dbReference>
<dbReference type="InterPro" id="IPR011650">
    <property type="entry name" value="Peptidase_M20_dimer"/>
</dbReference>
<dbReference type="Proteomes" id="UP000826793">
    <property type="component" value="Unassembled WGS sequence"/>
</dbReference>
<dbReference type="InterPro" id="IPR002933">
    <property type="entry name" value="Peptidase_M20"/>
</dbReference>
<dbReference type="PANTHER" id="PTHR43808:SF31">
    <property type="entry name" value="N-ACETYL-L-CITRULLINE DEACETYLASE"/>
    <property type="match status" value="1"/>
</dbReference>
<dbReference type="NCBIfam" id="TIGR01887">
    <property type="entry name" value="dipeptidaselike"/>
    <property type="match status" value="1"/>
</dbReference>
<gene>
    <name evidence="10" type="ORF">H9710_00715</name>
</gene>
<evidence type="ECO:0000256" key="3">
    <source>
        <dbReference type="ARBA" id="ARBA00022670"/>
    </source>
</evidence>
<name>A0A9D2MVK4_9FIRM</name>
<dbReference type="InterPro" id="IPR050072">
    <property type="entry name" value="Peptidase_M20A"/>
</dbReference>
<dbReference type="GO" id="GO:0006526">
    <property type="term" value="P:L-arginine biosynthetic process"/>
    <property type="evidence" value="ECO:0007669"/>
    <property type="project" value="TreeGrafter"/>
</dbReference>
<proteinExistence type="inferred from homology"/>
<dbReference type="Pfam" id="PF01546">
    <property type="entry name" value="Peptidase_M20"/>
    <property type="match status" value="1"/>
</dbReference>
<evidence type="ECO:0000256" key="7">
    <source>
        <dbReference type="ARBA" id="ARBA00022997"/>
    </source>
</evidence>
<keyword evidence="5 10" id="KW-0378">Hydrolase</keyword>
<reference evidence="10" key="2">
    <citation type="submission" date="2021-04" db="EMBL/GenBank/DDBJ databases">
        <authorList>
            <person name="Gilroy R."/>
        </authorList>
    </citation>
    <scope>NUCLEOTIDE SEQUENCE</scope>
    <source>
        <strain evidence="10">CHK185-1770</strain>
    </source>
</reference>
<feature type="domain" description="Peptidase M20 dimerisation" evidence="9">
    <location>
        <begin position="247"/>
        <end position="356"/>
    </location>
</feature>
<keyword evidence="6" id="KW-0862">Zinc</keyword>
<dbReference type="InterPro" id="IPR010964">
    <property type="entry name" value="M20A_pepV-rel"/>
</dbReference>
<keyword evidence="7 10" id="KW-0224">Dipeptidase</keyword>
<dbReference type="InterPro" id="IPR036264">
    <property type="entry name" value="Bact_exopeptidase_dim_dom"/>
</dbReference>
<organism evidence="10 11">
    <name type="scientific">Candidatus Acutalibacter pullicola</name>
    <dbReference type="NCBI Taxonomy" id="2838417"/>
    <lineage>
        <taxon>Bacteria</taxon>
        <taxon>Bacillati</taxon>
        <taxon>Bacillota</taxon>
        <taxon>Clostridia</taxon>
        <taxon>Eubacteriales</taxon>
        <taxon>Acutalibacteraceae</taxon>
        <taxon>Acutalibacter</taxon>
    </lineage>
</organism>
<dbReference type="GO" id="GO:0008270">
    <property type="term" value="F:zinc ion binding"/>
    <property type="evidence" value="ECO:0007669"/>
    <property type="project" value="InterPro"/>
</dbReference>
<dbReference type="GO" id="GO:0008237">
    <property type="term" value="F:metallopeptidase activity"/>
    <property type="evidence" value="ECO:0007669"/>
    <property type="project" value="UniProtKB-KW"/>
</dbReference>
<protein>
    <submittedName>
        <fullName evidence="10">Sapep family Mn(2+)-dependent dipeptidase</fullName>
        <ecNumber evidence="10">3.4.13.-</ecNumber>
    </submittedName>
</protein>
<accession>A0A9D2MVK4</accession>
<evidence type="ECO:0000259" key="9">
    <source>
        <dbReference type="Pfam" id="PF07687"/>
    </source>
</evidence>
<evidence type="ECO:0000313" key="11">
    <source>
        <dbReference type="Proteomes" id="UP000826793"/>
    </source>
</evidence>
<keyword evidence="3" id="KW-0645">Protease</keyword>
<evidence type="ECO:0000256" key="2">
    <source>
        <dbReference type="ARBA" id="ARBA00006247"/>
    </source>
</evidence>
<dbReference type="Gene3D" id="3.30.70.360">
    <property type="match status" value="2"/>
</dbReference>
<dbReference type="EMBL" id="DWXG01000005">
    <property type="protein sequence ID" value="HJB97085.1"/>
    <property type="molecule type" value="Genomic_DNA"/>
</dbReference>
<dbReference type="PANTHER" id="PTHR43808">
    <property type="entry name" value="ACETYLORNITHINE DEACETYLASE"/>
    <property type="match status" value="1"/>
</dbReference>
<dbReference type="AlphaFoldDB" id="A0A9D2MVK4"/>
<reference evidence="10" key="1">
    <citation type="journal article" date="2021" name="PeerJ">
        <title>Extensive microbial diversity within the chicken gut microbiome revealed by metagenomics and culture.</title>
        <authorList>
            <person name="Gilroy R."/>
            <person name="Ravi A."/>
            <person name="Getino M."/>
            <person name="Pursley I."/>
            <person name="Horton D.L."/>
            <person name="Alikhan N.F."/>
            <person name="Baker D."/>
            <person name="Gharbi K."/>
            <person name="Hall N."/>
            <person name="Watson M."/>
            <person name="Adriaenssens E.M."/>
            <person name="Foster-Nyarko E."/>
            <person name="Jarju S."/>
            <person name="Secka A."/>
            <person name="Antonio M."/>
            <person name="Oren A."/>
            <person name="Chaudhuri R.R."/>
            <person name="La Ragione R."/>
            <person name="Hildebrand F."/>
            <person name="Pallen M.J."/>
        </authorList>
    </citation>
    <scope>NUCLEOTIDE SEQUENCE</scope>
    <source>
        <strain evidence="10">CHK185-1770</strain>
    </source>
</reference>
<evidence type="ECO:0000256" key="1">
    <source>
        <dbReference type="ARBA" id="ARBA00001947"/>
    </source>
</evidence>
<dbReference type="SUPFAM" id="SSF53187">
    <property type="entry name" value="Zn-dependent exopeptidases"/>
    <property type="match status" value="1"/>
</dbReference>
<comment type="cofactor">
    <cofactor evidence="1">
        <name>Zn(2+)</name>
        <dbReference type="ChEBI" id="CHEBI:29105"/>
    </cofactor>
</comment>
<dbReference type="SUPFAM" id="SSF55031">
    <property type="entry name" value="Bacterial exopeptidase dimerisation domain"/>
    <property type="match status" value="1"/>
</dbReference>
<comment type="similarity">
    <text evidence="2">Belongs to the peptidase M20A family.</text>
</comment>
<dbReference type="GO" id="GO:0006508">
    <property type="term" value="P:proteolysis"/>
    <property type="evidence" value="ECO:0007669"/>
    <property type="project" value="UniProtKB-KW"/>
</dbReference>
<dbReference type="Gene3D" id="3.40.630.10">
    <property type="entry name" value="Zn peptidases"/>
    <property type="match status" value="1"/>
</dbReference>
<dbReference type="Pfam" id="PF07687">
    <property type="entry name" value="M20_dimer"/>
    <property type="match status" value="1"/>
</dbReference>